<dbReference type="PROSITE" id="PS51257">
    <property type="entry name" value="PROKAR_LIPOPROTEIN"/>
    <property type="match status" value="1"/>
</dbReference>
<evidence type="ECO:0000313" key="2">
    <source>
        <dbReference type="EMBL" id="MDO9712644.1"/>
    </source>
</evidence>
<reference evidence="2 3" key="1">
    <citation type="submission" date="2023-08" db="EMBL/GenBank/DDBJ databases">
        <title>The draft genome sequence of Paracraurococcus sp. LOR1-02.</title>
        <authorList>
            <person name="Kingkaew E."/>
            <person name="Tanasupawat S."/>
        </authorList>
    </citation>
    <scope>NUCLEOTIDE SEQUENCE [LARGE SCALE GENOMIC DNA]</scope>
    <source>
        <strain evidence="2 3">LOR1-02</strain>
    </source>
</reference>
<name>A0ABT9E8Y0_9PROT</name>
<sequence>MSPRRPLPAAIPVALGLLALGLLAGCGPDTARTFGFTRDAPDEFQVTTRAPLSMPPSLGELPVPRPGANRPQEMSARLAAETTLVPGAALGTPAQGRQSSGESALLSQAGRPTGPDIRRRVDEESLKLDQADRGLTDRLIFWRAPEPPGIALDAKRESQRLRENAALGREATEGETPIIQRSQSGNPVTRLFESIF</sequence>
<feature type="region of interest" description="Disordered" evidence="1">
    <location>
        <begin position="50"/>
        <end position="73"/>
    </location>
</feature>
<keyword evidence="3" id="KW-1185">Reference proteome</keyword>
<dbReference type="Proteomes" id="UP001243009">
    <property type="component" value="Unassembled WGS sequence"/>
</dbReference>
<dbReference type="Pfam" id="PF11233">
    <property type="entry name" value="DUF3035"/>
    <property type="match status" value="1"/>
</dbReference>
<gene>
    <name evidence="2" type="ORF">Q7A36_30190</name>
</gene>
<feature type="compositionally biased region" description="Polar residues" evidence="1">
    <location>
        <begin position="95"/>
        <end position="106"/>
    </location>
</feature>
<proteinExistence type="predicted"/>
<comment type="caution">
    <text evidence="2">The sequence shown here is derived from an EMBL/GenBank/DDBJ whole genome shotgun (WGS) entry which is preliminary data.</text>
</comment>
<accession>A0ABT9E8Y0</accession>
<evidence type="ECO:0000256" key="1">
    <source>
        <dbReference type="SAM" id="MobiDB-lite"/>
    </source>
</evidence>
<evidence type="ECO:0000313" key="3">
    <source>
        <dbReference type="Proteomes" id="UP001243009"/>
    </source>
</evidence>
<feature type="region of interest" description="Disordered" evidence="1">
    <location>
        <begin position="89"/>
        <end position="122"/>
    </location>
</feature>
<dbReference type="EMBL" id="JAUTWS010000053">
    <property type="protein sequence ID" value="MDO9712644.1"/>
    <property type="molecule type" value="Genomic_DNA"/>
</dbReference>
<organism evidence="2 3">
    <name type="scientific">Paracraurococcus lichenis</name>
    <dbReference type="NCBI Taxonomy" id="3064888"/>
    <lineage>
        <taxon>Bacteria</taxon>
        <taxon>Pseudomonadati</taxon>
        <taxon>Pseudomonadota</taxon>
        <taxon>Alphaproteobacteria</taxon>
        <taxon>Acetobacterales</taxon>
        <taxon>Roseomonadaceae</taxon>
        <taxon>Paracraurococcus</taxon>
    </lineage>
</organism>
<protein>
    <submittedName>
        <fullName evidence="2">DUF3035 domain-containing protein</fullName>
    </submittedName>
</protein>
<dbReference type="RefSeq" id="WP_305107501.1">
    <property type="nucleotide sequence ID" value="NZ_JAUTWS010000053.1"/>
</dbReference>
<dbReference type="InterPro" id="IPR021395">
    <property type="entry name" value="DUF3035"/>
</dbReference>